<feature type="transmembrane region" description="Helical" evidence="1">
    <location>
        <begin position="46"/>
        <end position="65"/>
    </location>
</feature>
<dbReference type="RefSeq" id="WP_016961253.1">
    <property type="nucleotide sequence ID" value="NZ_AJWN02000090.1"/>
</dbReference>
<gene>
    <name evidence="2" type="ORF">A1OK_03150</name>
</gene>
<dbReference type="EMBL" id="AJWN02000090">
    <property type="protein sequence ID" value="OEE59020.1"/>
    <property type="molecule type" value="Genomic_DNA"/>
</dbReference>
<protein>
    <submittedName>
        <fullName evidence="2">Uncharacterized protein</fullName>
    </submittedName>
</protein>
<feature type="transmembrane region" description="Helical" evidence="1">
    <location>
        <begin position="116"/>
        <end position="137"/>
    </location>
</feature>
<dbReference type="AlphaFoldDB" id="A0A1E5C0L3"/>
<feature type="transmembrane region" description="Helical" evidence="1">
    <location>
        <begin position="86"/>
        <end position="104"/>
    </location>
</feature>
<name>A0A1E5C0L3_9GAMM</name>
<proteinExistence type="predicted"/>
<reference evidence="2 3" key="1">
    <citation type="journal article" date="2012" name="Science">
        <title>Ecological populations of bacteria act as socially cohesive units of antibiotic production and resistance.</title>
        <authorList>
            <person name="Cordero O.X."/>
            <person name="Wildschutte H."/>
            <person name="Kirkup B."/>
            <person name="Proehl S."/>
            <person name="Ngo L."/>
            <person name="Hussain F."/>
            <person name="Le Roux F."/>
            <person name="Mincer T."/>
            <person name="Polz M.F."/>
        </authorList>
    </citation>
    <scope>NUCLEOTIDE SEQUENCE [LARGE SCALE GENOMIC DNA]</scope>
    <source>
        <strain evidence="2 3">FF-454</strain>
    </source>
</reference>
<keyword evidence="1" id="KW-0472">Membrane</keyword>
<keyword evidence="1" id="KW-0812">Transmembrane</keyword>
<comment type="caution">
    <text evidence="2">The sequence shown here is derived from an EMBL/GenBank/DDBJ whole genome shotgun (WGS) entry which is preliminary data.</text>
</comment>
<keyword evidence="3" id="KW-1185">Reference proteome</keyword>
<evidence type="ECO:0000313" key="3">
    <source>
        <dbReference type="Proteomes" id="UP000095039"/>
    </source>
</evidence>
<evidence type="ECO:0000256" key="1">
    <source>
        <dbReference type="SAM" id="Phobius"/>
    </source>
</evidence>
<evidence type="ECO:0000313" key="2">
    <source>
        <dbReference type="EMBL" id="OEE59020.1"/>
    </source>
</evidence>
<keyword evidence="1" id="KW-1133">Transmembrane helix</keyword>
<dbReference type="Proteomes" id="UP000095039">
    <property type="component" value="Unassembled WGS sequence"/>
</dbReference>
<accession>A0A1E5C0L3</accession>
<feature type="transmembrane region" description="Helical" evidence="1">
    <location>
        <begin position="12"/>
        <end position="31"/>
    </location>
</feature>
<organism evidence="2 3">
    <name type="scientific">Enterovibrio norvegicus FF-454</name>
    <dbReference type="NCBI Taxonomy" id="1185651"/>
    <lineage>
        <taxon>Bacteria</taxon>
        <taxon>Pseudomonadati</taxon>
        <taxon>Pseudomonadota</taxon>
        <taxon>Gammaproteobacteria</taxon>
        <taxon>Vibrionales</taxon>
        <taxon>Vibrionaceae</taxon>
        <taxon>Enterovibrio</taxon>
    </lineage>
</organism>
<sequence>MNRQTLVLIHRTAGALAFLTVASFFTSTLFAELSGVQHHIVTVKQAILWCIPLLILSMMLTGVSGNKLYPSKGKGVIGAKQGRIKIAAANGLLVMLPSAVFLYFKAVSLEFDGYFWAVQAIELVGGAINLTMIGLNIRDGLLLKRTKNPRTKQSA</sequence>